<evidence type="ECO:0000313" key="1">
    <source>
        <dbReference type="EMBL" id="VUS36460.1"/>
    </source>
</evidence>
<dbReference type="EMBL" id="CABGGW010000005">
    <property type="protein sequence ID" value="VUS36460.1"/>
    <property type="molecule type" value="Genomic_DNA"/>
</dbReference>
<dbReference type="RefSeq" id="WP_142512533.1">
    <property type="nucleotide sequence ID" value="NZ_CABGGW010000005.1"/>
</dbReference>
<gene>
    <name evidence="1" type="ORF">SB6422_04598</name>
</gene>
<organism evidence="1 2">
    <name type="scientific">Klebsiella huaxiensis</name>
    <dbReference type="NCBI Taxonomy" id="2153354"/>
    <lineage>
        <taxon>Bacteria</taxon>
        <taxon>Pseudomonadati</taxon>
        <taxon>Pseudomonadota</taxon>
        <taxon>Gammaproteobacteria</taxon>
        <taxon>Enterobacterales</taxon>
        <taxon>Enterobacteriaceae</taxon>
        <taxon>Klebsiella/Raoultella group</taxon>
        <taxon>Klebsiella</taxon>
    </lineage>
</organism>
<sequence>MAFTTREQALEHFRKRYDEDKFTCTVNKISSGYAFIATPIAQAGTGQSKANQQATAKNPVPESFRSSVTNRLFVATKNVPKVSPLASSQLLKAEKKPAKRITAIEDEPLPDEAIKAVIASRAKRKKPVPYVREELSSTSTLNINQHDTDRPRCIYCGDYRSGIVRDHVVSVAWRGGVRHYDRRHTVPSCPQCNNLLGDKPLHNIADRAAFLVGAIEHHERRYLFTVDRTAEELAELDHFLAISVKSAMYEKVIALQRIEYAKQVAAGYYDYATIKHLVKQGRDIPEE</sequence>
<proteinExistence type="predicted"/>
<dbReference type="AlphaFoldDB" id="A0A564HSW9"/>
<dbReference type="Gene3D" id="1.10.30.50">
    <property type="match status" value="1"/>
</dbReference>
<accession>A0A564HSW9</accession>
<dbReference type="OrthoDB" id="2081179at2"/>
<protein>
    <submittedName>
        <fullName evidence="1">Uncharacterized protein</fullName>
    </submittedName>
</protein>
<dbReference type="Proteomes" id="UP000317374">
    <property type="component" value="Unassembled WGS sequence"/>
</dbReference>
<name>A0A564HSW9_9ENTR</name>
<reference evidence="1 2" key="1">
    <citation type="submission" date="2019-07" db="EMBL/GenBank/DDBJ databases">
        <authorList>
            <person name="Brisse S."/>
            <person name="Rodrigues C."/>
            <person name="Thorpe H."/>
        </authorList>
    </citation>
    <scope>NUCLEOTIDE SEQUENCE [LARGE SCALE GENOMIC DNA]</scope>
    <source>
        <strain evidence="1">SB6422</strain>
    </source>
</reference>
<evidence type="ECO:0000313" key="2">
    <source>
        <dbReference type="Proteomes" id="UP000317374"/>
    </source>
</evidence>